<evidence type="ECO:0000256" key="4">
    <source>
        <dbReference type="HAMAP-Rule" id="MF_00688"/>
    </source>
</evidence>
<protein>
    <recommendedName>
        <fullName evidence="4">Leucyl/phenylalanyl-tRNA--protein transferase</fullName>
        <ecNumber evidence="4">2.3.2.6</ecNumber>
    </recommendedName>
    <alternativeName>
        <fullName evidence="4">L/F-transferase</fullName>
    </alternativeName>
    <alternativeName>
        <fullName evidence="4">Leucyltransferase</fullName>
    </alternativeName>
    <alternativeName>
        <fullName evidence="4">Phenyalanyltransferase</fullName>
    </alternativeName>
</protein>
<dbReference type="PANTHER" id="PTHR30098">
    <property type="entry name" value="LEUCYL/PHENYLALANYL-TRNA--PROTEIN TRANSFERASE"/>
    <property type="match status" value="1"/>
</dbReference>
<organism evidence="5 6">
    <name type="scientific">Cutibacterium porci</name>
    <dbReference type="NCBI Taxonomy" id="2605781"/>
    <lineage>
        <taxon>Bacteria</taxon>
        <taxon>Bacillati</taxon>
        <taxon>Actinomycetota</taxon>
        <taxon>Actinomycetes</taxon>
        <taxon>Propionibacteriales</taxon>
        <taxon>Propionibacteriaceae</taxon>
        <taxon>Cutibacterium</taxon>
    </lineage>
</organism>
<comment type="caution">
    <text evidence="5">The sequence shown here is derived from an EMBL/GenBank/DDBJ whole genome shotgun (WGS) entry which is preliminary data.</text>
</comment>
<dbReference type="HAMAP" id="MF_00688">
    <property type="entry name" value="Leu_Phe_trans"/>
    <property type="match status" value="1"/>
</dbReference>
<dbReference type="InterPro" id="IPR042203">
    <property type="entry name" value="Leu/Phe-tRNA_Trfase_C"/>
</dbReference>
<comment type="similarity">
    <text evidence="4">Belongs to the L/F-transferase family.</text>
</comment>
<gene>
    <name evidence="4" type="primary">aat</name>
    <name evidence="5" type="ORF">FYJ43_00240</name>
</gene>
<reference evidence="5 6" key="1">
    <citation type="submission" date="2019-08" db="EMBL/GenBank/DDBJ databases">
        <title>In-depth cultivation of the pig gut microbiome towards novel bacterial diversity and tailored functional studies.</title>
        <authorList>
            <person name="Wylensek D."/>
            <person name="Hitch T.C.A."/>
            <person name="Clavel T."/>
        </authorList>
    </citation>
    <scope>NUCLEOTIDE SEQUENCE [LARGE SCALE GENOMIC DNA]</scope>
    <source>
        <strain evidence="5 6">WCA-380-WT-3A</strain>
    </source>
</reference>
<dbReference type="NCBIfam" id="TIGR00667">
    <property type="entry name" value="aat"/>
    <property type="match status" value="1"/>
</dbReference>
<accession>A0A7K0J3M6</accession>
<evidence type="ECO:0000256" key="1">
    <source>
        <dbReference type="ARBA" id="ARBA00022490"/>
    </source>
</evidence>
<dbReference type="GO" id="GO:0030163">
    <property type="term" value="P:protein catabolic process"/>
    <property type="evidence" value="ECO:0007669"/>
    <property type="project" value="UniProtKB-UniRule"/>
</dbReference>
<dbReference type="PANTHER" id="PTHR30098:SF2">
    <property type="entry name" value="LEUCYL_PHENYLALANYL-TRNA--PROTEIN TRANSFERASE"/>
    <property type="match status" value="1"/>
</dbReference>
<keyword evidence="6" id="KW-1185">Reference proteome</keyword>
<dbReference type="GO" id="GO:0005737">
    <property type="term" value="C:cytoplasm"/>
    <property type="evidence" value="ECO:0007669"/>
    <property type="project" value="UniProtKB-SubCell"/>
</dbReference>
<dbReference type="Pfam" id="PF03588">
    <property type="entry name" value="Leu_Phe_trans"/>
    <property type="match status" value="1"/>
</dbReference>
<dbReference type="GO" id="GO:0008914">
    <property type="term" value="F:leucyl-tRNA--protein transferase activity"/>
    <property type="evidence" value="ECO:0007669"/>
    <property type="project" value="UniProtKB-UniRule"/>
</dbReference>
<dbReference type="SUPFAM" id="SSF55729">
    <property type="entry name" value="Acyl-CoA N-acyltransferases (Nat)"/>
    <property type="match status" value="1"/>
</dbReference>
<evidence type="ECO:0000313" key="5">
    <source>
        <dbReference type="EMBL" id="MSS44517.1"/>
    </source>
</evidence>
<name>A0A7K0J3M6_9ACTN</name>
<dbReference type="Gene3D" id="3.40.630.70">
    <property type="entry name" value="Leucyl/phenylalanyl-tRNA-protein transferase, C-terminal domain"/>
    <property type="match status" value="1"/>
</dbReference>
<comment type="subcellular location">
    <subcellularLocation>
        <location evidence="4">Cytoplasm</location>
    </subcellularLocation>
</comment>
<keyword evidence="2 4" id="KW-0808">Transferase</keyword>
<dbReference type="AlphaFoldDB" id="A0A7K0J3M6"/>
<dbReference type="InterPro" id="IPR004616">
    <property type="entry name" value="Leu/Phe-tRNA_Trfase"/>
</dbReference>
<dbReference type="EMBL" id="VUMG01000001">
    <property type="protein sequence ID" value="MSS44517.1"/>
    <property type="molecule type" value="Genomic_DNA"/>
</dbReference>
<proteinExistence type="inferred from homology"/>
<evidence type="ECO:0000256" key="3">
    <source>
        <dbReference type="ARBA" id="ARBA00023315"/>
    </source>
</evidence>
<keyword evidence="3 4" id="KW-0012">Acyltransferase</keyword>
<dbReference type="Proteomes" id="UP000466104">
    <property type="component" value="Unassembled WGS sequence"/>
</dbReference>
<sequence length="243" mass="27175">MTVPELFGDPDQWPDDDLIAITGVFSPHLVLAALHEGVFPMPITDNEVPREFHGATAWWSPMRRGILLPGHLKVARSLRKTTKHHTTTIDRAFDEVIARCADPTRPYGWIDDRVMDAYKYLHDRGWAHSVETWDTQGRLVGGLYGVNVGGFFSGESMFHDPEYGRDASKTALMRLVCELSGGLLDVQWSTPHLASLGVTEVDRGEYLALLSDALERPAPQWTSPDDPAWNGVCLLDRVRKMPA</sequence>
<keyword evidence="1 4" id="KW-0963">Cytoplasm</keyword>
<evidence type="ECO:0000313" key="6">
    <source>
        <dbReference type="Proteomes" id="UP000466104"/>
    </source>
</evidence>
<dbReference type="RefSeq" id="WP_326833198.1">
    <property type="nucleotide sequence ID" value="NZ_VUMG01000001.1"/>
</dbReference>
<dbReference type="Gene3D" id="3.30.70.3550">
    <property type="entry name" value="Leucyl/phenylalanyl-tRNA-protein transferase, N-terminal domain"/>
    <property type="match status" value="1"/>
</dbReference>
<comment type="function">
    <text evidence="4">Functions in the N-end rule pathway of protein degradation where it conjugates Leu, Phe and, less efficiently, Met from aminoacyl-tRNAs to the N-termini of proteins containing an N-terminal arginine or lysine.</text>
</comment>
<dbReference type="InterPro" id="IPR016181">
    <property type="entry name" value="Acyl_CoA_acyltransferase"/>
</dbReference>
<evidence type="ECO:0000256" key="2">
    <source>
        <dbReference type="ARBA" id="ARBA00022679"/>
    </source>
</evidence>
<comment type="catalytic activity">
    <reaction evidence="4">
        <text>N-terminal L-lysyl-[protein] + L-leucyl-tRNA(Leu) = N-terminal L-leucyl-L-lysyl-[protein] + tRNA(Leu) + H(+)</text>
        <dbReference type="Rhea" id="RHEA:12340"/>
        <dbReference type="Rhea" id="RHEA-COMP:9613"/>
        <dbReference type="Rhea" id="RHEA-COMP:9622"/>
        <dbReference type="Rhea" id="RHEA-COMP:12670"/>
        <dbReference type="Rhea" id="RHEA-COMP:12671"/>
        <dbReference type="ChEBI" id="CHEBI:15378"/>
        <dbReference type="ChEBI" id="CHEBI:65249"/>
        <dbReference type="ChEBI" id="CHEBI:78442"/>
        <dbReference type="ChEBI" id="CHEBI:78494"/>
        <dbReference type="ChEBI" id="CHEBI:133043"/>
        <dbReference type="EC" id="2.3.2.6"/>
    </reaction>
</comment>
<comment type="catalytic activity">
    <reaction evidence="4">
        <text>N-terminal L-arginyl-[protein] + L-leucyl-tRNA(Leu) = N-terminal L-leucyl-L-arginyl-[protein] + tRNA(Leu) + H(+)</text>
        <dbReference type="Rhea" id="RHEA:50416"/>
        <dbReference type="Rhea" id="RHEA-COMP:9613"/>
        <dbReference type="Rhea" id="RHEA-COMP:9622"/>
        <dbReference type="Rhea" id="RHEA-COMP:12672"/>
        <dbReference type="Rhea" id="RHEA-COMP:12673"/>
        <dbReference type="ChEBI" id="CHEBI:15378"/>
        <dbReference type="ChEBI" id="CHEBI:64719"/>
        <dbReference type="ChEBI" id="CHEBI:78442"/>
        <dbReference type="ChEBI" id="CHEBI:78494"/>
        <dbReference type="ChEBI" id="CHEBI:133044"/>
        <dbReference type="EC" id="2.3.2.6"/>
    </reaction>
</comment>
<dbReference type="InterPro" id="IPR042221">
    <property type="entry name" value="Leu/Phe-tRNA_Trfase_N"/>
</dbReference>
<comment type="catalytic activity">
    <reaction evidence="4">
        <text>L-phenylalanyl-tRNA(Phe) + an N-terminal L-alpha-aminoacyl-[protein] = an N-terminal L-phenylalanyl-L-alpha-aminoacyl-[protein] + tRNA(Phe)</text>
        <dbReference type="Rhea" id="RHEA:43632"/>
        <dbReference type="Rhea" id="RHEA-COMP:9668"/>
        <dbReference type="Rhea" id="RHEA-COMP:9699"/>
        <dbReference type="Rhea" id="RHEA-COMP:10636"/>
        <dbReference type="Rhea" id="RHEA-COMP:10637"/>
        <dbReference type="ChEBI" id="CHEBI:78442"/>
        <dbReference type="ChEBI" id="CHEBI:78531"/>
        <dbReference type="ChEBI" id="CHEBI:78597"/>
        <dbReference type="ChEBI" id="CHEBI:83561"/>
        <dbReference type="EC" id="2.3.2.6"/>
    </reaction>
</comment>
<dbReference type="EC" id="2.3.2.6" evidence="4"/>